<dbReference type="EMBL" id="KN729708">
    <property type="protein sequence ID" value="KIH61945.1"/>
    <property type="molecule type" value="Genomic_DNA"/>
</dbReference>
<evidence type="ECO:0000313" key="3">
    <source>
        <dbReference type="Proteomes" id="UP000054047"/>
    </source>
</evidence>
<protein>
    <submittedName>
        <fullName evidence="2">Uncharacterized protein</fullName>
    </submittedName>
</protein>
<gene>
    <name evidence="2" type="ORF">ANCDUO_07774</name>
</gene>
<reference evidence="2 3" key="1">
    <citation type="submission" date="2013-12" db="EMBL/GenBank/DDBJ databases">
        <title>Draft genome of the parsitic nematode Ancylostoma duodenale.</title>
        <authorList>
            <person name="Mitreva M."/>
        </authorList>
    </citation>
    <scope>NUCLEOTIDE SEQUENCE [LARGE SCALE GENOMIC DNA]</scope>
    <source>
        <strain evidence="2 3">Zhejiang</strain>
    </source>
</reference>
<evidence type="ECO:0000313" key="2">
    <source>
        <dbReference type="EMBL" id="KIH61945.1"/>
    </source>
</evidence>
<keyword evidence="3" id="KW-1185">Reference proteome</keyword>
<organism evidence="2 3">
    <name type="scientific">Ancylostoma duodenale</name>
    <dbReference type="NCBI Taxonomy" id="51022"/>
    <lineage>
        <taxon>Eukaryota</taxon>
        <taxon>Metazoa</taxon>
        <taxon>Ecdysozoa</taxon>
        <taxon>Nematoda</taxon>
        <taxon>Chromadorea</taxon>
        <taxon>Rhabditida</taxon>
        <taxon>Rhabditina</taxon>
        <taxon>Rhabditomorpha</taxon>
        <taxon>Strongyloidea</taxon>
        <taxon>Ancylostomatidae</taxon>
        <taxon>Ancylostomatinae</taxon>
        <taxon>Ancylostoma</taxon>
    </lineage>
</organism>
<dbReference type="AlphaFoldDB" id="A0A0C2GL63"/>
<accession>A0A0C2GL63</accession>
<sequence>MEIPSPKNTNIDGGYGKAQMDKPIQSWTVSYSTLLRRLIQDHRWLRAKIRLNNRIFQRDTYRGLRTRSPEYSEIKLQKAVEAYHWRKIENLTEDYEELLKGLTSCAKAAMESHRSKDEKLNANAKQLLRRRVEIKRDPTATHLEKFTINKACRVAVEEEDPSENIAEINCSLPPHKSEA</sequence>
<name>A0A0C2GL63_9BILA</name>
<dbReference type="Proteomes" id="UP000054047">
    <property type="component" value="Unassembled WGS sequence"/>
</dbReference>
<feature type="region of interest" description="Disordered" evidence="1">
    <location>
        <begin position="160"/>
        <end position="179"/>
    </location>
</feature>
<proteinExistence type="predicted"/>
<evidence type="ECO:0000256" key="1">
    <source>
        <dbReference type="SAM" id="MobiDB-lite"/>
    </source>
</evidence>